<protein>
    <submittedName>
        <fullName evidence="4">Glutathione peroxidase 1</fullName>
    </submittedName>
</protein>
<dbReference type="GO" id="GO:0004601">
    <property type="term" value="F:peroxidase activity"/>
    <property type="evidence" value="ECO:0007669"/>
    <property type="project" value="UniProtKB-KW"/>
</dbReference>
<dbReference type="EMBL" id="NEDP02004792">
    <property type="protein sequence ID" value="OWF44377.1"/>
    <property type="molecule type" value="Genomic_DNA"/>
</dbReference>
<dbReference type="InterPro" id="IPR036249">
    <property type="entry name" value="Thioredoxin-like_sf"/>
</dbReference>
<keyword evidence="2 4" id="KW-0575">Peroxidase</keyword>
<dbReference type="InterPro" id="IPR000889">
    <property type="entry name" value="Glutathione_peroxidase"/>
</dbReference>
<evidence type="ECO:0000256" key="2">
    <source>
        <dbReference type="ARBA" id="ARBA00022559"/>
    </source>
</evidence>
<organism evidence="4 5">
    <name type="scientific">Mizuhopecten yessoensis</name>
    <name type="common">Japanese scallop</name>
    <name type="synonym">Patinopecten yessoensis</name>
    <dbReference type="NCBI Taxonomy" id="6573"/>
    <lineage>
        <taxon>Eukaryota</taxon>
        <taxon>Metazoa</taxon>
        <taxon>Spiralia</taxon>
        <taxon>Lophotrochozoa</taxon>
        <taxon>Mollusca</taxon>
        <taxon>Bivalvia</taxon>
        <taxon>Autobranchia</taxon>
        <taxon>Pteriomorphia</taxon>
        <taxon>Pectinida</taxon>
        <taxon>Pectinoidea</taxon>
        <taxon>Pectinidae</taxon>
        <taxon>Mizuhopecten</taxon>
    </lineage>
</organism>
<proteinExistence type="inferred from homology"/>
<dbReference type="PANTHER" id="PTHR11592">
    <property type="entry name" value="GLUTATHIONE PEROXIDASE"/>
    <property type="match status" value="1"/>
</dbReference>
<dbReference type="Proteomes" id="UP000242188">
    <property type="component" value="Unassembled WGS sequence"/>
</dbReference>
<dbReference type="PANTHER" id="PTHR11592:SF78">
    <property type="entry name" value="GLUTATHIONE PEROXIDASE"/>
    <property type="match status" value="1"/>
</dbReference>
<dbReference type="GO" id="GO:0006979">
    <property type="term" value="P:response to oxidative stress"/>
    <property type="evidence" value="ECO:0007669"/>
    <property type="project" value="InterPro"/>
</dbReference>
<dbReference type="SUPFAM" id="SSF52833">
    <property type="entry name" value="Thioredoxin-like"/>
    <property type="match status" value="1"/>
</dbReference>
<accession>A0A210Q6K7</accession>
<dbReference type="STRING" id="6573.A0A210Q6K7"/>
<comment type="caution">
    <text evidence="4">The sequence shown here is derived from an EMBL/GenBank/DDBJ whole genome shotgun (WGS) entry which is preliminary data.</text>
</comment>
<name>A0A210Q6K7_MIZYE</name>
<evidence type="ECO:0000313" key="5">
    <source>
        <dbReference type="Proteomes" id="UP000242188"/>
    </source>
</evidence>
<sequence>MNGIMHVRPGVGFKPNFRHTEIININGHLQHPLYVYLKRFCPPIHKEFFEGLYYSPLSIYDVHWNFEKFLVGRDGRIVKRYHPDIQPVEVRADIERELNKNVSPVTNE</sequence>
<evidence type="ECO:0000313" key="4">
    <source>
        <dbReference type="EMBL" id="OWF44377.1"/>
    </source>
</evidence>
<dbReference type="AlphaFoldDB" id="A0A210Q6K7"/>
<keyword evidence="5" id="KW-1185">Reference proteome</keyword>
<dbReference type="PROSITE" id="PS51355">
    <property type="entry name" value="GLUTATHIONE_PEROXID_3"/>
    <property type="match status" value="1"/>
</dbReference>
<dbReference type="Gene3D" id="3.40.30.10">
    <property type="entry name" value="Glutaredoxin"/>
    <property type="match status" value="1"/>
</dbReference>
<keyword evidence="3" id="KW-0560">Oxidoreductase</keyword>
<evidence type="ECO:0000256" key="3">
    <source>
        <dbReference type="ARBA" id="ARBA00023002"/>
    </source>
</evidence>
<comment type="similarity">
    <text evidence="1">Belongs to the glutathione peroxidase family.</text>
</comment>
<dbReference type="OrthoDB" id="446890at2759"/>
<reference evidence="4 5" key="1">
    <citation type="journal article" date="2017" name="Nat. Ecol. Evol.">
        <title>Scallop genome provides insights into evolution of bilaterian karyotype and development.</title>
        <authorList>
            <person name="Wang S."/>
            <person name="Zhang J."/>
            <person name="Jiao W."/>
            <person name="Li J."/>
            <person name="Xun X."/>
            <person name="Sun Y."/>
            <person name="Guo X."/>
            <person name="Huan P."/>
            <person name="Dong B."/>
            <person name="Zhang L."/>
            <person name="Hu X."/>
            <person name="Sun X."/>
            <person name="Wang J."/>
            <person name="Zhao C."/>
            <person name="Wang Y."/>
            <person name="Wang D."/>
            <person name="Huang X."/>
            <person name="Wang R."/>
            <person name="Lv J."/>
            <person name="Li Y."/>
            <person name="Zhang Z."/>
            <person name="Liu B."/>
            <person name="Lu W."/>
            <person name="Hui Y."/>
            <person name="Liang J."/>
            <person name="Zhou Z."/>
            <person name="Hou R."/>
            <person name="Li X."/>
            <person name="Liu Y."/>
            <person name="Li H."/>
            <person name="Ning X."/>
            <person name="Lin Y."/>
            <person name="Zhao L."/>
            <person name="Xing Q."/>
            <person name="Dou J."/>
            <person name="Li Y."/>
            <person name="Mao J."/>
            <person name="Guo H."/>
            <person name="Dou H."/>
            <person name="Li T."/>
            <person name="Mu C."/>
            <person name="Jiang W."/>
            <person name="Fu Q."/>
            <person name="Fu X."/>
            <person name="Miao Y."/>
            <person name="Liu J."/>
            <person name="Yu Q."/>
            <person name="Li R."/>
            <person name="Liao H."/>
            <person name="Li X."/>
            <person name="Kong Y."/>
            <person name="Jiang Z."/>
            <person name="Chourrout D."/>
            <person name="Li R."/>
            <person name="Bao Z."/>
        </authorList>
    </citation>
    <scope>NUCLEOTIDE SEQUENCE [LARGE SCALE GENOMIC DNA]</scope>
    <source>
        <strain evidence="4 5">PY_sf001</strain>
    </source>
</reference>
<evidence type="ECO:0000256" key="1">
    <source>
        <dbReference type="ARBA" id="ARBA00006926"/>
    </source>
</evidence>
<gene>
    <name evidence="4" type="ORF">KP79_PYT01700</name>
</gene>